<reference evidence="2" key="1">
    <citation type="submission" date="2021-06" db="EMBL/GenBank/DDBJ databases">
        <authorList>
            <person name="Hodson N. C."/>
            <person name="Mongue J. A."/>
            <person name="Jaron S. K."/>
        </authorList>
    </citation>
    <scope>NUCLEOTIDE SEQUENCE</scope>
</reference>
<keyword evidence="3" id="KW-1185">Reference proteome</keyword>
<feature type="signal peptide" evidence="1">
    <location>
        <begin position="1"/>
        <end position="23"/>
    </location>
</feature>
<dbReference type="Proteomes" id="UP000708208">
    <property type="component" value="Unassembled WGS sequence"/>
</dbReference>
<proteinExistence type="predicted"/>
<accession>A0A8J2Q3S2</accession>
<dbReference type="AlphaFoldDB" id="A0A8J2Q3S2"/>
<evidence type="ECO:0000256" key="1">
    <source>
        <dbReference type="SAM" id="SignalP"/>
    </source>
</evidence>
<keyword evidence="1" id="KW-0732">Signal</keyword>
<evidence type="ECO:0000313" key="3">
    <source>
        <dbReference type="Proteomes" id="UP000708208"/>
    </source>
</evidence>
<feature type="chain" id="PRO_5035150245" evidence="1">
    <location>
        <begin position="24"/>
        <end position="89"/>
    </location>
</feature>
<sequence>MKTIIISLLALATIFQNVPETEAFVGAIVSMALNACVGITQATVGTAVGIVQSVANALTGGFGGPGVFISDPMGPPMGAPMGPPPPPIY</sequence>
<evidence type="ECO:0000313" key="2">
    <source>
        <dbReference type="EMBL" id="CAG7832321.1"/>
    </source>
</evidence>
<comment type="caution">
    <text evidence="2">The sequence shown here is derived from an EMBL/GenBank/DDBJ whole genome shotgun (WGS) entry which is preliminary data.</text>
</comment>
<organism evidence="2 3">
    <name type="scientific">Allacma fusca</name>
    <dbReference type="NCBI Taxonomy" id="39272"/>
    <lineage>
        <taxon>Eukaryota</taxon>
        <taxon>Metazoa</taxon>
        <taxon>Ecdysozoa</taxon>
        <taxon>Arthropoda</taxon>
        <taxon>Hexapoda</taxon>
        <taxon>Collembola</taxon>
        <taxon>Symphypleona</taxon>
        <taxon>Sminthuridae</taxon>
        <taxon>Allacma</taxon>
    </lineage>
</organism>
<name>A0A8J2Q3S2_9HEXA</name>
<protein>
    <submittedName>
        <fullName evidence="2">Uncharacterized protein</fullName>
    </submittedName>
</protein>
<gene>
    <name evidence="2" type="ORF">AFUS01_LOCUS42008</name>
</gene>
<dbReference type="EMBL" id="CAJVCH010564432">
    <property type="protein sequence ID" value="CAG7832321.1"/>
    <property type="molecule type" value="Genomic_DNA"/>
</dbReference>